<feature type="transmembrane region" description="Helical" evidence="1">
    <location>
        <begin position="53"/>
        <end position="74"/>
    </location>
</feature>
<dbReference type="AlphaFoldDB" id="A0A540WNX5"/>
<name>A0A540WNX5_9BACT</name>
<dbReference type="Pfam" id="PF11821">
    <property type="entry name" value="ActD"/>
    <property type="match status" value="1"/>
</dbReference>
<dbReference type="EMBL" id="VIFM01000276">
    <property type="protein sequence ID" value="TQF10144.1"/>
    <property type="molecule type" value="Genomic_DNA"/>
</dbReference>
<dbReference type="RefSeq" id="WP_141648054.1">
    <property type="nucleotide sequence ID" value="NZ_VIFM01000276.1"/>
</dbReference>
<organism evidence="2 3">
    <name type="scientific">Myxococcus llanfairpwllgwyngyllgogerychwyrndrobwllllantysiliogogogochensis</name>
    <dbReference type="NCBI Taxonomy" id="2590453"/>
    <lineage>
        <taxon>Bacteria</taxon>
        <taxon>Pseudomonadati</taxon>
        <taxon>Myxococcota</taxon>
        <taxon>Myxococcia</taxon>
        <taxon>Myxococcales</taxon>
        <taxon>Cystobacterineae</taxon>
        <taxon>Myxococcaceae</taxon>
        <taxon>Myxococcus</taxon>
    </lineage>
</organism>
<evidence type="ECO:0000256" key="1">
    <source>
        <dbReference type="SAM" id="Phobius"/>
    </source>
</evidence>
<comment type="caution">
    <text evidence="2">The sequence shown here is derived from an EMBL/GenBank/DDBJ whole genome shotgun (WGS) entry which is preliminary data.</text>
</comment>
<dbReference type="PANTHER" id="PTHR40394">
    <property type="entry name" value="LIPOPROTEIN-RELATED"/>
    <property type="match status" value="1"/>
</dbReference>
<sequence length="173" mass="18894">MSTPVLIGYFEHEAQVLDATRAVREAGHDLRDVYTPYAVHGLDDAMGLKPSRLTWVCFGAGLLGCTLALSLQIYTSVVSWPLNVGGKPFNSFPAFIPVTFELTVLFAALSTVAAFLVRARLFPGNKRQTLPRVTDDRFAIVIAPRQSPESLEAAEDLLRRHGAVATDLREVAP</sequence>
<accession>A0A540WNX5</accession>
<gene>
    <name evidence="2" type="ORF">FJV41_40915</name>
</gene>
<evidence type="ECO:0000313" key="2">
    <source>
        <dbReference type="EMBL" id="TQF10144.1"/>
    </source>
</evidence>
<keyword evidence="1" id="KW-1133">Transmembrane helix</keyword>
<evidence type="ECO:0000313" key="3">
    <source>
        <dbReference type="Proteomes" id="UP000315369"/>
    </source>
</evidence>
<keyword evidence="1" id="KW-0812">Transmembrane</keyword>
<protein>
    <submittedName>
        <fullName evidence="2">DUF3341 domain-containing protein</fullName>
    </submittedName>
</protein>
<keyword evidence="1" id="KW-0472">Membrane</keyword>
<dbReference type="OrthoDB" id="9792475at2"/>
<proteinExistence type="predicted"/>
<dbReference type="PANTHER" id="PTHR40394:SF2">
    <property type="entry name" value="QUINOL:CYTOCHROME C OXIDOREDUCTASE MEMBRANE PROTEIN"/>
    <property type="match status" value="1"/>
</dbReference>
<keyword evidence="3" id="KW-1185">Reference proteome</keyword>
<dbReference type="Proteomes" id="UP000315369">
    <property type="component" value="Unassembled WGS sequence"/>
</dbReference>
<dbReference type="InterPro" id="IPR021776">
    <property type="entry name" value="ActD"/>
</dbReference>
<feature type="transmembrane region" description="Helical" evidence="1">
    <location>
        <begin position="94"/>
        <end position="117"/>
    </location>
</feature>
<reference evidence="2 3" key="1">
    <citation type="submission" date="2019-06" db="EMBL/GenBank/DDBJ databases">
        <authorList>
            <person name="Livingstone P."/>
            <person name="Whitworth D."/>
        </authorList>
    </citation>
    <scope>NUCLEOTIDE SEQUENCE [LARGE SCALE GENOMIC DNA]</scope>
    <source>
        <strain evidence="2 3">AM401</strain>
    </source>
</reference>